<dbReference type="PROSITE" id="PS01228">
    <property type="entry name" value="COF_1"/>
    <property type="match status" value="1"/>
</dbReference>
<dbReference type="SUPFAM" id="SSF56784">
    <property type="entry name" value="HAD-like"/>
    <property type="match status" value="1"/>
</dbReference>
<proteinExistence type="predicted"/>
<dbReference type="OrthoDB" id="9790031at2"/>
<evidence type="ECO:0000313" key="2">
    <source>
        <dbReference type="Proteomes" id="UP000295418"/>
    </source>
</evidence>
<organism evidence="1 2">
    <name type="scientific">Paenibacillus albiflavus</name>
    <dbReference type="NCBI Taxonomy" id="2545760"/>
    <lineage>
        <taxon>Bacteria</taxon>
        <taxon>Bacillati</taxon>
        <taxon>Bacillota</taxon>
        <taxon>Bacilli</taxon>
        <taxon>Bacillales</taxon>
        <taxon>Paenibacillaceae</taxon>
        <taxon>Paenibacillus</taxon>
    </lineage>
</organism>
<accession>A0A4R4E5I8</accession>
<dbReference type="SFLD" id="SFLDS00003">
    <property type="entry name" value="Haloacid_Dehalogenase"/>
    <property type="match status" value="1"/>
</dbReference>
<dbReference type="NCBIfam" id="TIGR00099">
    <property type="entry name" value="Cof-subfamily"/>
    <property type="match status" value="1"/>
</dbReference>
<dbReference type="Gene3D" id="3.40.50.1000">
    <property type="entry name" value="HAD superfamily/HAD-like"/>
    <property type="match status" value="1"/>
</dbReference>
<dbReference type="InterPro" id="IPR036412">
    <property type="entry name" value="HAD-like_sf"/>
</dbReference>
<dbReference type="InterPro" id="IPR006379">
    <property type="entry name" value="HAD-SF_hydro_IIB"/>
</dbReference>
<reference evidence="1 2" key="1">
    <citation type="submission" date="2019-03" db="EMBL/GenBank/DDBJ databases">
        <authorList>
            <person name="Kim M.K.M."/>
        </authorList>
    </citation>
    <scope>NUCLEOTIDE SEQUENCE [LARGE SCALE GENOMIC DNA]</scope>
    <source>
        <strain evidence="1 2">18JY21-1</strain>
    </source>
</reference>
<dbReference type="InterPro" id="IPR023214">
    <property type="entry name" value="HAD_sf"/>
</dbReference>
<dbReference type="PANTHER" id="PTHR10000">
    <property type="entry name" value="PHOSPHOSERINE PHOSPHATASE"/>
    <property type="match status" value="1"/>
</dbReference>
<dbReference type="Gene3D" id="3.30.1240.10">
    <property type="match status" value="1"/>
</dbReference>
<dbReference type="Proteomes" id="UP000295418">
    <property type="component" value="Unassembled WGS sequence"/>
</dbReference>
<gene>
    <name evidence="1" type="ORF">E0485_20120</name>
</gene>
<dbReference type="InterPro" id="IPR000150">
    <property type="entry name" value="Cof"/>
</dbReference>
<dbReference type="AlphaFoldDB" id="A0A4R4E5I8"/>
<dbReference type="NCBIfam" id="TIGR01484">
    <property type="entry name" value="HAD-SF-IIB"/>
    <property type="match status" value="1"/>
</dbReference>
<dbReference type="GO" id="GO:0005829">
    <property type="term" value="C:cytosol"/>
    <property type="evidence" value="ECO:0007669"/>
    <property type="project" value="TreeGrafter"/>
</dbReference>
<dbReference type="GO" id="GO:0000287">
    <property type="term" value="F:magnesium ion binding"/>
    <property type="evidence" value="ECO:0007669"/>
    <property type="project" value="TreeGrafter"/>
</dbReference>
<dbReference type="Pfam" id="PF08282">
    <property type="entry name" value="Hydrolase_3"/>
    <property type="match status" value="1"/>
</dbReference>
<dbReference type="CDD" id="cd07516">
    <property type="entry name" value="HAD_Pase"/>
    <property type="match status" value="1"/>
</dbReference>
<protein>
    <submittedName>
        <fullName evidence="1">HAD family phosphatase</fullName>
    </submittedName>
</protein>
<name>A0A4R4E5I8_9BACL</name>
<dbReference type="RefSeq" id="WP_132419858.1">
    <property type="nucleotide sequence ID" value="NZ_SKFG01000027.1"/>
</dbReference>
<keyword evidence="2" id="KW-1185">Reference proteome</keyword>
<comment type="caution">
    <text evidence="1">The sequence shown here is derived from an EMBL/GenBank/DDBJ whole genome shotgun (WGS) entry which is preliminary data.</text>
</comment>
<dbReference type="PANTHER" id="PTHR10000:SF8">
    <property type="entry name" value="HAD SUPERFAMILY HYDROLASE-LIKE, TYPE 3"/>
    <property type="match status" value="1"/>
</dbReference>
<dbReference type="SFLD" id="SFLDG01140">
    <property type="entry name" value="C2.B:_Phosphomannomutase_and_P"/>
    <property type="match status" value="1"/>
</dbReference>
<evidence type="ECO:0000313" key="1">
    <source>
        <dbReference type="EMBL" id="TCZ74287.1"/>
    </source>
</evidence>
<dbReference type="GO" id="GO:0016791">
    <property type="term" value="F:phosphatase activity"/>
    <property type="evidence" value="ECO:0007669"/>
    <property type="project" value="TreeGrafter"/>
</dbReference>
<dbReference type="EMBL" id="SKFG01000027">
    <property type="protein sequence ID" value="TCZ74287.1"/>
    <property type="molecule type" value="Genomic_DNA"/>
</dbReference>
<sequence length="264" mass="29077">MQYKLIALDIDGTLLNDEHQLSEVNKETVRRVHDAGATIVLCSGRAPQSVFPILDQLGLEGTIIAHNGASTVLSEGNELVHDFSVPTDAYGELFQYLRSNNIHFDVCTTFDLYLEAATQEALDIYAQFFVNPHIIPDVMQLPRIVKMTLAAEVEVIEEAERTMRERGLVTGLNMFRSGANFLDLVHEKATKGNALKELADSMGIPYDQVIAIGNYYNDVEMIELAGLGIAMGNSPDDLKKIAQDVTVSNNEDGVAQALIKYCLT</sequence>